<accession>A0A922N4G7</accession>
<sequence>MTVYERHDNSEDLTFFGVNGVQHTQTSARDSTRLASNQKQRSLLLRRHGETGLEDEHDINLSTFLGEILSLIERNGGQQPLPADIIGDIIRSALSLLGVGVQEELKD</sequence>
<evidence type="ECO:0000313" key="1">
    <source>
        <dbReference type="EMBL" id="KAI1507369.1"/>
    </source>
</evidence>
<name>A0A922N4G7_9PLEO</name>
<protein>
    <submittedName>
        <fullName evidence="1">Uncharacterized protein</fullName>
    </submittedName>
</protein>
<dbReference type="EMBL" id="NRDI02000044">
    <property type="protein sequence ID" value="KAI1507369.1"/>
    <property type="molecule type" value="Genomic_DNA"/>
</dbReference>
<comment type="caution">
    <text evidence="1">The sequence shown here is derived from an EMBL/GenBank/DDBJ whole genome shotgun (WGS) entry which is preliminary data.</text>
</comment>
<proteinExistence type="predicted"/>
<gene>
    <name evidence="1" type="ORF">Ptr86124_013691</name>
</gene>
<dbReference type="Proteomes" id="UP000249757">
    <property type="component" value="Unassembled WGS sequence"/>
</dbReference>
<keyword evidence="2" id="KW-1185">Reference proteome</keyword>
<dbReference type="AlphaFoldDB" id="A0A922N4G7"/>
<reference evidence="2" key="1">
    <citation type="journal article" date="2022" name="Microb. Genom.">
        <title>A global pangenome for the wheat fungal pathogen Pyrenophora tritici-repentis and prediction of effector protein structural homology.</title>
        <authorList>
            <person name="Moolhuijzen P.M."/>
            <person name="See P.T."/>
            <person name="Shi G."/>
            <person name="Powell H.R."/>
            <person name="Cockram J."/>
            <person name="Jorgensen L.N."/>
            <person name="Benslimane H."/>
            <person name="Strelkov S.E."/>
            <person name="Turner J."/>
            <person name="Liu Z."/>
            <person name="Moffat C.S."/>
        </authorList>
    </citation>
    <scope>NUCLEOTIDE SEQUENCE [LARGE SCALE GENOMIC DNA]</scope>
</reference>
<evidence type="ECO:0000313" key="2">
    <source>
        <dbReference type="Proteomes" id="UP000249757"/>
    </source>
</evidence>
<organism evidence="1 2">
    <name type="scientific">Pyrenophora tritici-repentis</name>
    <dbReference type="NCBI Taxonomy" id="45151"/>
    <lineage>
        <taxon>Eukaryota</taxon>
        <taxon>Fungi</taxon>
        <taxon>Dikarya</taxon>
        <taxon>Ascomycota</taxon>
        <taxon>Pezizomycotina</taxon>
        <taxon>Dothideomycetes</taxon>
        <taxon>Pleosporomycetidae</taxon>
        <taxon>Pleosporales</taxon>
        <taxon>Pleosporineae</taxon>
        <taxon>Pleosporaceae</taxon>
        <taxon>Pyrenophora</taxon>
    </lineage>
</organism>